<dbReference type="InterPro" id="IPR000944">
    <property type="entry name" value="Tscrpt_reg_Rrf2"/>
</dbReference>
<dbReference type="PROSITE" id="PS51197">
    <property type="entry name" value="HTH_RRF2_2"/>
    <property type="match status" value="1"/>
</dbReference>
<comment type="cofactor">
    <cofactor evidence="2">
        <name>[2Fe-2S] cluster</name>
        <dbReference type="ChEBI" id="CHEBI:190135"/>
    </cofactor>
</comment>
<dbReference type="Pfam" id="PF02082">
    <property type="entry name" value="Rrf2"/>
    <property type="match status" value="1"/>
</dbReference>
<dbReference type="InterPro" id="IPR030489">
    <property type="entry name" value="TR_Rrf2-type_CS"/>
</dbReference>
<dbReference type="PANTHER" id="PTHR33221:SF4">
    <property type="entry name" value="HTH-TYPE TRANSCRIPTIONAL REPRESSOR NSRR"/>
    <property type="match status" value="1"/>
</dbReference>
<dbReference type="Proteomes" id="UP000427071">
    <property type="component" value="Chromosome"/>
</dbReference>
<dbReference type="GO" id="GO:0005829">
    <property type="term" value="C:cytosol"/>
    <property type="evidence" value="ECO:0007669"/>
    <property type="project" value="TreeGrafter"/>
</dbReference>
<sequence>MFIGKVDDMHLTRFSDLGLRLVLRLGEYTKNLAVEPGRRSTVANLAADINGSEAHVARVVAKLAELGIARSVRGRVGGVYLDEAAYTMTVGQILRLLEGPGEVINCAECPFASRDCLLRHRLAAAKEAFFASMDDLTVADLLRDNETKTLVALGMPITT</sequence>
<organism evidence="3 4">
    <name type="scientific">Corynebacterium kalinowskii</name>
    <dbReference type="NCBI Taxonomy" id="2675216"/>
    <lineage>
        <taxon>Bacteria</taxon>
        <taxon>Bacillati</taxon>
        <taxon>Actinomycetota</taxon>
        <taxon>Actinomycetes</taxon>
        <taxon>Mycobacteriales</taxon>
        <taxon>Corynebacteriaceae</taxon>
        <taxon>Corynebacterium</taxon>
    </lineage>
</organism>
<evidence type="ECO:0000256" key="1">
    <source>
        <dbReference type="ARBA" id="ARBA00023125"/>
    </source>
</evidence>
<dbReference type="InterPro" id="IPR036388">
    <property type="entry name" value="WH-like_DNA-bd_sf"/>
</dbReference>
<dbReference type="PANTHER" id="PTHR33221">
    <property type="entry name" value="WINGED HELIX-TURN-HELIX TRANSCRIPTIONAL REGULATOR, RRF2 FAMILY"/>
    <property type="match status" value="1"/>
</dbReference>
<dbReference type="KEGG" id="ckw:CKALI_01820"/>
<gene>
    <name evidence="3" type="primary">nsrR</name>
    <name evidence="3" type="ORF">CKALI_01820</name>
</gene>
<evidence type="ECO:0000313" key="4">
    <source>
        <dbReference type="Proteomes" id="UP000427071"/>
    </source>
</evidence>
<keyword evidence="1" id="KW-0238">DNA-binding</keyword>
<accession>A0A6B8VAH0</accession>
<dbReference type="PROSITE" id="PS01332">
    <property type="entry name" value="HTH_RRF2_1"/>
    <property type="match status" value="1"/>
</dbReference>
<evidence type="ECO:0000313" key="3">
    <source>
        <dbReference type="EMBL" id="QGU01263.1"/>
    </source>
</evidence>
<proteinExistence type="predicted"/>
<name>A0A6B8VAH0_9CORY</name>
<reference evidence="4" key="1">
    <citation type="submission" date="2019-11" db="EMBL/GenBank/DDBJ databases">
        <title>Complete genome sequence of Corynebacterium kalinowskii 1959, a novel Corynebacterium species isolated from soil of a small paddock in Vilsendorf, Germany.</title>
        <authorList>
            <person name="Schaffert L."/>
            <person name="Ruwe M."/>
            <person name="Milse J."/>
            <person name="Hanuschka K."/>
            <person name="Ortseifen V."/>
            <person name="Droste J."/>
            <person name="Brandt D."/>
            <person name="Schlueter L."/>
            <person name="Kutter Y."/>
            <person name="Vinke S."/>
            <person name="Viehoefer P."/>
            <person name="Jacob L."/>
            <person name="Luebke N.-C."/>
            <person name="Schulte-Berndt E."/>
            <person name="Hain C."/>
            <person name="Linder M."/>
            <person name="Schmidt P."/>
            <person name="Wollenschlaeger L."/>
            <person name="Luttermann T."/>
            <person name="Thieme E."/>
            <person name="Hassa J."/>
            <person name="Haak M."/>
            <person name="Wittchen M."/>
            <person name="Mentz A."/>
            <person name="Persicke M."/>
            <person name="Busche T."/>
            <person name="Ruckert C."/>
        </authorList>
    </citation>
    <scope>NUCLEOTIDE SEQUENCE [LARGE SCALE GENOMIC DNA]</scope>
    <source>
        <strain evidence="4">1959</strain>
    </source>
</reference>
<dbReference type="AlphaFoldDB" id="A0A6B8VAH0"/>
<protein>
    <submittedName>
        <fullName evidence="3">HTH-type transcriptional repressor NsrR</fullName>
    </submittedName>
</protein>
<dbReference type="SUPFAM" id="SSF46785">
    <property type="entry name" value="Winged helix' DNA-binding domain"/>
    <property type="match status" value="1"/>
</dbReference>
<dbReference type="GO" id="GO:0003700">
    <property type="term" value="F:DNA-binding transcription factor activity"/>
    <property type="evidence" value="ECO:0007669"/>
    <property type="project" value="TreeGrafter"/>
</dbReference>
<dbReference type="EMBL" id="CP046452">
    <property type="protein sequence ID" value="QGU01263.1"/>
    <property type="molecule type" value="Genomic_DNA"/>
</dbReference>
<evidence type="ECO:0000256" key="2">
    <source>
        <dbReference type="ARBA" id="ARBA00034078"/>
    </source>
</evidence>
<dbReference type="GO" id="GO:0003677">
    <property type="term" value="F:DNA binding"/>
    <property type="evidence" value="ECO:0007669"/>
    <property type="project" value="UniProtKB-KW"/>
</dbReference>
<dbReference type="InterPro" id="IPR036390">
    <property type="entry name" value="WH_DNA-bd_sf"/>
</dbReference>
<dbReference type="Gene3D" id="1.10.10.10">
    <property type="entry name" value="Winged helix-like DNA-binding domain superfamily/Winged helix DNA-binding domain"/>
    <property type="match status" value="1"/>
</dbReference>
<keyword evidence="4" id="KW-1185">Reference proteome</keyword>